<keyword evidence="2" id="KW-1185">Reference proteome</keyword>
<dbReference type="AlphaFoldDB" id="A0A3B7N678"/>
<dbReference type="RefSeq" id="WP_119053435.1">
    <property type="nucleotide sequence ID" value="NZ_CP032157.1"/>
</dbReference>
<dbReference type="KEGG" id="pseg:D3H65_27820"/>
<organism evidence="1 2">
    <name type="scientific">Paraflavitalea soli</name>
    <dbReference type="NCBI Taxonomy" id="2315862"/>
    <lineage>
        <taxon>Bacteria</taxon>
        <taxon>Pseudomonadati</taxon>
        <taxon>Bacteroidota</taxon>
        <taxon>Chitinophagia</taxon>
        <taxon>Chitinophagales</taxon>
        <taxon>Chitinophagaceae</taxon>
        <taxon>Paraflavitalea</taxon>
    </lineage>
</organism>
<dbReference type="EMBL" id="CP032157">
    <property type="protein sequence ID" value="AXY77561.1"/>
    <property type="molecule type" value="Genomic_DNA"/>
</dbReference>
<reference evidence="1 2" key="1">
    <citation type="submission" date="2018-09" db="EMBL/GenBank/DDBJ databases">
        <title>Genome sequencing of strain 6GH32-13.</title>
        <authorList>
            <person name="Weon H.-Y."/>
            <person name="Heo J."/>
            <person name="Kwon S.-W."/>
        </authorList>
    </citation>
    <scope>NUCLEOTIDE SEQUENCE [LARGE SCALE GENOMIC DNA]</scope>
    <source>
        <strain evidence="1 2">5GH32-13</strain>
    </source>
</reference>
<name>A0A3B7N678_9BACT</name>
<accession>A0A3B7N678</accession>
<evidence type="ECO:0000313" key="1">
    <source>
        <dbReference type="EMBL" id="AXY77561.1"/>
    </source>
</evidence>
<protein>
    <submittedName>
        <fullName evidence="1">Uncharacterized protein</fullName>
    </submittedName>
</protein>
<proteinExistence type="predicted"/>
<sequence length="81" mass="8290">MNNFDQFEALTATDVTDINGGGLLDFLAPGILVNDPLGLLRNIVDPLLTGAGANPLAGNLGGLINNLLSALRPLPGSIIPQ</sequence>
<dbReference type="Proteomes" id="UP000263900">
    <property type="component" value="Chromosome"/>
</dbReference>
<evidence type="ECO:0000313" key="2">
    <source>
        <dbReference type="Proteomes" id="UP000263900"/>
    </source>
</evidence>
<gene>
    <name evidence="1" type="ORF">D3H65_27820</name>
</gene>